<accession>A0A4D6M7B9</accession>
<gene>
    <name evidence="2" type="ORF">DEO72_LG6g541</name>
</gene>
<dbReference type="EMBL" id="CP039350">
    <property type="protein sequence ID" value="QCD95844.1"/>
    <property type="molecule type" value="Genomic_DNA"/>
</dbReference>
<feature type="domain" description="Disease resistance protein At4g27190-like leucine-rich repeats" evidence="1">
    <location>
        <begin position="2"/>
        <end position="61"/>
    </location>
</feature>
<dbReference type="InterPro" id="IPR057135">
    <property type="entry name" value="At4g27190-like_LRR"/>
</dbReference>
<proteinExistence type="predicted"/>
<reference evidence="2 3" key="1">
    <citation type="submission" date="2019-04" db="EMBL/GenBank/DDBJ databases">
        <title>An improved genome assembly and genetic linkage map for asparagus bean, Vigna unguiculata ssp. sesquipedialis.</title>
        <authorList>
            <person name="Xia Q."/>
            <person name="Zhang R."/>
            <person name="Dong Y."/>
        </authorList>
    </citation>
    <scope>NUCLEOTIDE SEQUENCE [LARGE SCALE GENOMIC DNA]</scope>
    <source>
        <tissue evidence="2">Leaf</tissue>
    </source>
</reference>
<evidence type="ECO:0000259" key="1">
    <source>
        <dbReference type="Pfam" id="PF23247"/>
    </source>
</evidence>
<dbReference type="Pfam" id="PF23247">
    <property type="entry name" value="LRR_RPS2"/>
    <property type="match status" value="1"/>
</dbReference>
<organism evidence="2 3">
    <name type="scientific">Vigna unguiculata</name>
    <name type="common">Cowpea</name>
    <dbReference type="NCBI Taxonomy" id="3917"/>
    <lineage>
        <taxon>Eukaryota</taxon>
        <taxon>Viridiplantae</taxon>
        <taxon>Streptophyta</taxon>
        <taxon>Embryophyta</taxon>
        <taxon>Tracheophyta</taxon>
        <taxon>Spermatophyta</taxon>
        <taxon>Magnoliopsida</taxon>
        <taxon>eudicotyledons</taxon>
        <taxon>Gunneridae</taxon>
        <taxon>Pentapetalae</taxon>
        <taxon>rosids</taxon>
        <taxon>fabids</taxon>
        <taxon>Fabales</taxon>
        <taxon>Fabaceae</taxon>
        <taxon>Papilionoideae</taxon>
        <taxon>50 kb inversion clade</taxon>
        <taxon>NPAAA clade</taxon>
        <taxon>indigoferoid/millettioid clade</taxon>
        <taxon>Phaseoleae</taxon>
        <taxon>Vigna</taxon>
    </lineage>
</organism>
<name>A0A4D6M7B9_VIGUN</name>
<evidence type="ECO:0000313" key="2">
    <source>
        <dbReference type="EMBL" id="QCD95844.1"/>
    </source>
</evidence>
<sequence length="88" mass="9853">MLTLSKLPTLKNVWNEDLLGILGMNHLREVHVEKCKVLTSVFSASVAKDIVELEKLAVKDSEGLITIVAEDKTNPKEQMLRLPFLIPV</sequence>
<keyword evidence="3" id="KW-1185">Reference proteome</keyword>
<dbReference type="Proteomes" id="UP000501690">
    <property type="component" value="Linkage Group LG6"/>
</dbReference>
<dbReference type="AlphaFoldDB" id="A0A4D6M7B9"/>
<protein>
    <recommendedName>
        <fullName evidence="1">Disease resistance protein At4g27190-like leucine-rich repeats domain-containing protein</fullName>
    </recommendedName>
</protein>
<evidence type="ECO:0000313" key="3">
    <source>
        <dbReference type="Proteomes" id="UP000501690"/>
    </source>
</evidence>